<feature type="region of interest" description="Disordered" evidence="6">
    <location>
        <begin position="491"/>
        <end position="579"/>
    </location>
</feature>
<dbReference type="EMBL" id="CAXLJM020000014">
    <property type="protein sequence ID" value="CAL8080756.1"/>
    <property type="molecule type" value="Genomic_DNA"/>
</dbReference>
<evidence type="ECO:0000256" key="4">
    <source>
        <dbReference type="ARBA" id="ARBA00023163"/>
    </source>
</evidence>
<comment type="caution">
    <text evidence="8">The sequence shown here is derived from an EMBL/GenBank/DDBJ whole genome shotgun (WGS) entry which is preliminary data.</text>
</comment>
<keyword evidence="4" id="KW-0804">Transcription</keyword>
<comment type="subcellular location">
    <subcellularLocation>
        <location evidence="1">Nucleus</location>
    </subcellularLocation>
</comment>
<dbReference type="PROSITE" id="PS51257">
    <property type="entry name" value="PROKAR_LIPOPROTEIN"/>
    <property type="match status" value="1"/>
</dbReference>
<feature type="region of interest" description="Disordered" evidence="6">
    <location>
        <begin position="125"/>
        <end position="267"/>
    </location>
</feature>
<dbReference type="SUPFAM" id="SSF57959">
    <property type="entry name" value="Leucine zipper domain"/>
    <property type="match status" value="1"/>
</dbReference>
<feature type="compositionally biased region" description="Polar residues" evidence="6">
    <location>
        <begin position="209"/>
        <end position="221"/>
    </location>
</feature>
<feature type="region of interest" description="Disordered" evidence="6">
    <location>
        <begin position="1"/>
        <end position="64"/>
    </location>
</feature>
<dbReference type="Pfam" id="PF07716">
    <property type="entry name" value="bZIP_2"/>
    <property type="match status" value="1"/>
</dbReference>
<evidence type="ECO:0000313" key="8">
    <source>
        <dbReference type="EMBL" id="CAL8080756.1"/>
    </source>
</evidence>
<evidence type="ECO:0000256" key="1">
    <source>
        <dbReference type="ARBA" id="ARBA00004123"/>
    </source>
</evidence>
<name>A0ABP1PWX7_9HEXA</name>
<feature type="region of interest" description="Disordered" evidence="6">
    <location>
        <begin position="302"/>
        <end position="327"/>
    </location>
</feature>
<dbReference type="Gene3D" id="1.20.5.170">
    <property type="match status" value="1"/>
</dbReference>
<dbReference type="InterPro" id="IPR004827">
    <property type="entry name" value="bZIP"/>
</dbReference>
<keyword evidence="5" id="KW-0539">Nucleus</keyword>
<feature type="compositionally biased region" description="Polar residues" evidence="6">
    <location>
        <begin position="146"/>
        <end position="172"/>
    </location>
</feature>
<evidence type="ECO:0000259" key="7">
    <source>
        <dbReference type="PROSITE" id="PS50217"/>
    </source>
</evidence>
<gene>
    <name evidence="8" type="ORF">ODALV1_LOCUS4727</name>
</gene>
<keyword evidence="2" id="KW-0805">Transcription regulation</keyword>
<evidence type="ECO:0000256" key="2">
    <source>
        <dbReference type="ARBA" id="ARBA00023015"/>
    </source>
</evidence>
<organism evidence="8 9">
    <name type="scientific">Orchesella dallaii</name>
    <dbReference type="NCBI Taxonomy" id="48710"/>
    <lineage>
        <taxon>Eukaryota</taxon>
        <taxon>Metazoa</taxon>
        <taxon>Ecdysozoa</taxon>
        <taxon>Arthropoda</taxon>
        <taxon>Hexapoda</taxon>
        <taxon>Collembola</taxon>
        <taxon>Entomobryomorpha</taxon>
        <taxon>Entomobryoidea</taxon>
        <taxon>Orchesellidae</taxon>
        <taxon>Orchesellinae</taxon>
        <taxon>Orchesella</taxon>
    </lineage>
</organism>
<dbReference type="InterPro" id="IPR046347">
    <property type="entry name" value="bZIP_sf"/>
</dbReference>
<keyword evidence="9" id="KW-1185">Reference proteome</keyword>
<evidence type="ECO:0000256" key="5">
    <source>
        <dbReference type="ARBA" id="ARBA00023242"/>
    </source>
</evidence>
<feature type="compositionally biased region" description="Low complexity" evidence="6">
    <location>
        <begin position="530"/>
        <end position="541"/>
    </location>
</feature>
<dbReference type="PROSITE" id="PS50217">
    <property type="entry name" value="BZIP"/>
    <property type="match status" value="1"/>
</dbReference>
<dbReference type="InterPro" id="IPR040223">
    <property type="entry name" value="PAR_bZIP"/>
</dbReference>
<dbReference type="CDD" id="cd14695">
    <property type="entry name" value="bZIP_HLF"/>
    <property type="match status" value="1"/>
</dbReference>
<feature type="compositionally biased region" description="Low complexity" evidence="6">
    <location>
        <begin position="306"/>
        <end position="317"/>
    </location>
</feature>
<dbReference type="PANTHER" id="PTHR11988:SF56">
    <property type="entry name" value="TRANSCRIPTION FACTOR CES-2"/>
    <property type="match status" value="1"/>
</dbReference>
<feature type="compositionally biased region" description="Basic and acidic residues" evidence="6">
    <location>
        <begin position="244"/>
        <end position="264"/>
    </location>
</feature>
<feature type="compositionally biased region" description="Low complexity" evidence="6">
    <location>
        <begin position="23"/>
        <end position="64"/>
    </location>
</feature>
<dbReference type="PANTHER" id="PTHR11988">
    <property type="entry name" value="THYROTROPH EMBRYONIC FACTOR RELATED"/>
    <property type="match status" value="1"/>
</dbReference>
<proteinExistence type="predicted"/>
<sequence>MLPPVKFNMLGQMQLRGGGGSSGATTTSVSSCSSSPESKSPSSKTSPPCTSSSSSASSLSPRDSSTLLLHTSNASMSGYNVGNGMMSMNANITLPFGSSSDPHHQINSAFAWQFASSSQLIEPLETRKSHQNGCRGAGDGVAVGAHNSNTDNNSYNQHQRNSCNARDTISSSHRIHQHQQQQHGKNNSVTSRNSHHQHRESKESKETDGITNGVDSDTSGRADSPLDFSTKKKFKPEPLVIKGGNRERSLSTASDKGDSARETSDSPCSRLRNILSMKSPTIPEDMAGTVLNLSKESPSSTIWCKSESPSNSNSCSPMHENSTFVQSNSPRPAAIPMTMVPSMGVPSAGVLSGSGTSSNGTSSMGLPSWGSGAYSPSLSPILNQTVPGNGGIPLSFETSPTLFPHHVATGAASPAMPFAPSLSLPLPSNGSSAGSKRATRPFKAYPKDPLSFPTVGLYGIPMGSVPGTTEAVIHQQSNQAYAEFRKQMLSSSQFGKSRRGGQRNNSPFPIGADSIDGHLSDSGSMTRANDSGSASDDGLSLTNGKSRLGKSEQQMKDEAYWERRRKNNEAAKRSRDARRAKEDEIAIRAAFLEQENLKLRFEVCALKSETAKLRCMLYSS</sequence>
<protein>
    <recommendedName>
        <fullName evidence="7">BZIP domain-containing protein</fullName>
    </recommendedName>
</protein>
<dbReference type="Proteomes" id="UP001642540">
    <property type="component" value="Unassembled WGS sequence"/>
</dbReference>
<feature type="compositionally biased region" description="Basic and acidic residues" evidence="6">
    <location>
        <begin position="549"/>
        <end position="579"/>
    </location>
</feature>
<evidence type="ECO:0000256" key="3">
    <source>
        <dbReference type="ARBA" id="ARBA00023125"/>
    </source>
</evidence>
<evidence type="ECO:0000256" key="6">
    <source>
        <dbReference type="SAM" id="MobiDB-lite"/>
    </source>
</evidence>
<reference evidence="8 9" key="1">
    <citation type="submission" date="2024-08" db="EMBL/GenBank/DDBJ databases">
        <authorList>
            <person name="Cucini C."/>
            <person name="Frati F."/>
        </authorList>
    </citation>
    <scope>NUCLEOTIDE SEQUENCE [LARGE SCALE GENOMIC DNA]</scope>
</reference>
<feature type="domain" description="BZIP" evidence="7">
    <location>
        <begin position="557"/>
        <end position="614"/>
    </location>
</feature>
<keyword evidence="3" id="KW-0238">DNA-binding</keyword>
<accession>A0ABP1PWX7</accession>
<dbReference type="SMART" id="SM00338">
    <property type="entry name" value="BRLZ"/>
    <property type="match status" value="1"/>
</dbReference>
<evidence type="ECO:0000313" key="9">
    <source>
        <dbReference type="Proteomes" id="UP001642540"/>
    </source>
</evidence>